<dbReference type="AlphaFoldDB" id="A0A934IDP5"/>
<comment type="caution">
    <text evidence="2">The sequence shown here is derived from an EMBL/GenBank/DDBJ whole genome shotgun (WGS) entry which is preliminary data.</text>
</comment>
<feature type="transmembrane region" description="Helical" evidence="1">
    <location>
        <begin position="115"/>
        <end position="130"/>
    </location>
</feature>
<dbReference type="RefSeq" id="WP_198914471.1">
    <property type="nucleotide sequence ID" value="NZ_JAEKPD010000001.1"/>
</dbReference>
<sequence length="211" mass="22438">MNPTPFRTIIVTLCLSAAAISLATVWFGWFGGNDLLVRYSPNFQAIVPTTALCFLVLTVALFGIGNGKDGGNRLAIWCARFVFGLVGLNMLVRLLAHQDGLDALLPFWTDLGDRMSYATAALLILSAFLVRRTATTLNNPPLLLVGGALTGLTTTGSIAMSHALDVNSPYRLGICDGISAYSLLLFGLVFSALLLIHLTAPGGAGLFDEDY</sequence>
<gene>
    <name evidence="2" type="ORF">ILP92_00815</name>
</gene>
<feature type="transmembrane region" description="Helical" evidence="1">
    <location>
        <begin position="9"/>
        <end position="31"/>
    </location>
</feature>
<keyword evidence="3" id="KW-1185">Reference proteome</keyword>
<feature type="transmembrane region" description="Helical" evidence="1">
    <location>
        <begin position="43"/>
        <end position="62"/>
    </location>
</feature>
<dbReference type="EMBL" id="JAEKPD010000001">
    <property type="protein sequence ID" value="MBJ3761292.1"/>
    <property type="molecule type" value="Genomic_DNA"/>
</dbReference>
<protein>
    <submittedName>
        <fullName evidence="2">Uncharacterized protein</fullName>
    </submittedName>
</protein>
<evidence type="ECO:0000313" key="3">
    <source>
        <dbReference type="Proteomes" id="UP000642488"/>
    </source>
</evidence>
<accession>A0A934IDP5</accession>
<evidence type="ECO:0000256" key="1">
    <source>
        <dbReference type="SAM" id="Phobius"/>
    </source>
</evidence>
<organism evidence="2 3">
    <name type="scientific">Palleronia pontilimi</name>
    <dbReference type="NCBI Taxonomy" id="1964209"/>
    <lineage>
        <taxon>Bacteria</taxon>
        <taxon>Pseudomonadati</taxon>
        <taxon>Pseudomonadota</taxon>
        <taxon>Alphaproteobacteria</taxon>
        <taxon>Rhodobacterales</taxon>
        <taxon>Roseobacteraceae</taxon>
        <taxon>Palleronia</taxon>
    </lineage>
</organism>
<reference evidence="2" key="1">
    <citation type="submission" date="2020-12" db="EMBL/GenBank/DDBJ databases">
        <title>Bacterial taxonomy.</title>
        <authorList>
            <person name="Pan X."/>
        </authorList>
    </citation>
    <scope>NUCLEOTIDE SEQUENCE</scope>
    <source>
        <strain evidence="2">KCTC 52957</strain>
    </source>
</reference>
<dbReference type="Proteomes" id="UP000642488">
    <property type="component" value="Unassembled WGS sequence"/>
</dbReference>
<feature type="transmembrane region" description="Helical" evidence="1">
    <location>
        <begin position="74"/>
        <end position="95"/>
    </location>
</feature>
<evidence type="ECO:0000313" key="2">
    <source>
        <dbReference type="EMBL" id="MBJ3761292.1"/>
    </source>
</evidence>
<name>A0A934IDP5_9RHOB</name>
<feature type="transmembrane region" description="Helical" evidence="1">
    <location>
        <begin position="142"/>
        <end position="164"/>
    </location>
</feature>
<keyword evidence="1" id="KW-1133">Transmembrane helix</keyword>
<keyword evidence="1" id="KW-0472">Membrane</keyword>
<feature type="transmembrane region" description="Helical" evidence="1">
    <location>
        <begin position="184"/>
        <end position="207"/>
    </location>
</feature>
<proteinExistence type="predicted"/>
<keyword evidence="1" id="KW-0812">Transmembrane</keyword>